<evidence type="ECO:0000256" key="2">
    <source>
        <dbReference type="SAM" id="SignalP"/>
    </source>
</evidence>
<dbReference type="EMBL" id="JBHUIT010000008">
    <property type="protein sequence ID" value="MFD2256537.1"/>
    <property type="molecule type" value="Genomic_DNA"/>
</dbReference>
<evidence type="ECO:0000256" key="1">
    <source>
        <dbReference type="SAM" id="MobiDB-lite"/>
    </source>
</evidence>
<sequence>MKTQFSAILLALAAPIASADILTQVDREALLEKLEQIHEAANSKVDSRYKAALSAYKAAMSSNDAALELYLRCEEMVSFDEMNKKSGDFREWKRKNADRLTDNDFKSALRLQLRWLVLTLESTSEDADMDVLSMEASKVMDAIYADAEDLGKYRRTLQQGVTESVFARAYDLNGFKAEKWPVAPAALKQVFDQVILPPLRRSDRISALRASWTKRMQMEAAFADYWTLKPEEKLKSGEHTPEYDKFILEVLPDLQWESEVDQFKAGDERGAAVRMLEHIEKNIVHESAPKWASELTTMLAADSPKKTPVPAAPKSEESAP</sequence>
<reference evidence="4" key="1">
    <citation type="journal article" date="2019" name="Int. J. Syst. Evol. Microbiol.">
        <title>The Global Catalogue of Microorganisms (GCM) 10K type strain sequencing project: providing services to taxonomists for standard genome sequencing and annotation.</title>
        <authorList>
            <consortium name="The Broad Institute Genomics Platform"/>
            <consortium name="The Broad Institute Genome Sequencing Center for Infectious Disease"/>
            <person name="Wu L."/>
            <person name="Ma J."/>
        </authorList>
    </citation>
    <scope>NUCLEOTIDE SEQUENCE [LARGE SCALE GENOMIC DNA]</scope>
    <source>
        <strain evidence="4">CGMCC 4.7106</strain>
    </source>
</reference>
<feature type="signal peptide" evidence="2">
    <location>
        <begin position="1"/>
        <end position="19"/>
    </location>
</feature>
<protein>
    <submittedName>
        <fullName evidence="3">Uncharacterized protein</fullName>
    </submittedName>
</protein>
<organism evidence="3 4">
    <name type="scientific">Luteolibacter algae</name>
    <dbReference type="NCBI Taxonomy" id="454151"/>
    <lineage>
        <taxon>Bacteria</taxon>
        <taxon>Pseudomonadati</taxon>
        <taxon>Verrucomicrobiota</taxon>
        <taxon>Verrucomicrobiia</taxon>
        <taxon>Verrucomicrobiales</taxon>
        <taxon>Verrucomicrobiaceae</taxon>
        <taxon>Luteolibacter</taxon>
    </lineage>
</organism>
<accession>A0ABW5D657</accession>
<feature type="region of interest" description="Disordered" evidence="1">
    <location>
        <begin position="300"/>
        <end position="320"/>
    </location>
</feature>
<dbReference type="RefSeq" id="WP_386819826.1">
    <property type="nucleotide sequence ID" value="NZ_JBHUIT010000008.1"/>
</dbReference>
<keyword evidence="2" id="KW-0732">Signal</keyword>
<evidence type="ECO:0000313" key="3">
    <source>
        <dbReference type="EMBL" id="MFD2256537.1"/>
    </source>
</evidence>
<evidence type="ECO:0000313" key="4">
    <source>
        <dbReference type="Proteomes" id="UP001597375"/>
    </source>
</evidence>
<name>A0ABW5D657_9BACT</name>
<proteinExistence type="predicted"/>
<gene>
    <name evidence="3" type="ORF">ACFSSA_07610</name>
</gene>
<dbReference type="Proteomes" id="UP001597375">
    <property type="component" value="Unassembled WGS sequence"/>
</dbReference>
<comment type="caution">
    <text evidence="3">The sequence shown here is derived from an EMBL/GenBank/DDBJ whole genome shotgun (WGS) entry which is preliminary data.</text>
</comment>
<keyword evidence="4" id="KW-1185">Reference proteome</keyword>
<feature type="chain" id="PRO_5046322874" evidence="2">
    <location>
        <begin position="20"/>
        <end position="320"/>
    </location>
</feature>